<evidence type="ECO:0000313" key="11">
    <source>
        <dbReference type="Proteomes" id="UP001328107"/>
    </source>
</evidence>
<evidence type="ECO:0000256" key="7">
    <source>
        <dbReference type="ARBA" id="ARBA00022892"/>
    </source>
</evidence>
<proteinExistence type="inferred from homology"/>
<comment type="subcellular location">
    <subcellularLocation>
        <location evidence="3">Endoplasmic reticulum</location>
    </subcellularLocation>
    <subcellularLocation>
        <location evidence="2">Golgi apparatus</location>
        <location evidence="2">cis-Golgi network</location>
    </subcellularLocation>
</comment>
<comment type="function">
    <text evidence="1">May play a role in vesicular transport from endoplasmic reticulum to Golgi.</text>
</comment>
<evidence type="ECO:0000313" key="10">
    <source>
        <dbReference type="EMBL" id="GMR37531.1"/>
    </source>
</evidence>
<dbReference type="GO" id="GO:0006888">
    <property type="term" value="P:endoplasmic reticulum to Golgi vesicle-mediated transport"/>
    <property type="evidence" value="ECO:0007669"/>
    <property type="project" value="TreeGrafter"/>
</dbReference>
<evidence type="ECO:0000256" key="1">
    <source>
        <dbReference type="ARBA" id="ARBA00002910"/>
    </source>
</evidence>
<dbReference type="PANTHER" id="PTHR20902:SF0">
    <property type="entry name" value="TRAFFICKING PROTEIN PARTICLE COMPLEX SUBUNIT 5"/>
    <property type="match status" value="1"/>
</dbReference>
<dbReference type="InterPro" id="IPR007194">
    <property type="entry name" value="TRAPP_component"/>
</dbReference>
<dbReference type="SUPFAM" id="SSF111126">
    <property type="entry name" value="Ligand-binding domain in the NO signalling and Golgi transport"/>
    <property type="match status" value="1"/>
</dbReference>
<evidence type="ECO:0000256" key="3">
    <source>
        <dbReference type="ARBA" id="ARBA00004240"/>
    </source>
</evidence>
<name>A0AAN4ZBD5_9BILA</name>
<comment type="similarity">
    <text evidence="4">Belongs to the TRAPP small subunits family. BET3 subfamily.</text>
</comment>
<dbReference type="InterPro" id="IPR016696">
    <property type="entry name" value="TRAPP-I_su5"/>
</dbReference>
<dbReference type="CDD" id="cd14943">
    <property type="entry name" value="TRAPPC5_Trs31"/>
    <property type="match status" value="1"/>
</dbReference>
<dbReference type="Pfam" id="PF04051">
    <property type="entry name" value="TRAPP"/>
    <property type="match status" value="1"/>
</dbReference>
<reference evidence="11" key="1">
    <citation type="submission" date="2022-10" db="EMBL/GenBank/DDBJ databases">
        <title>Genome assembly of Pristionchus species.</title>
        <authorList>
            <person name="Yoshida K."/>
            <person name="Sommer R.J."/>
        </authorList>
    </citation>
    <scope>NUCLEOTIDE SEQUENCE [LARGE SCALE GENOMIC DNA]</scope>
    <source>
        <strain evidence="11">RS5460</strain>
    </source>
</reference>
<keyword evidence="11" id="KW-1185">Reference proteome</keyword>
<dbReference type="PANTHER" id="PTHR20902">
    <property type="entry name" value="41-2 PROTEIN ANTIGEN-RELATED"/>
    <property type="match status" value="1"/>
</dbReference>
<evidence type="ECO:0000256" key="4">
    <source>
        <dbReference type="ARBA" id="ARBA00006218"/>
    </source>
</evidence>
<keyword evidence="7" id="KW-0931">ER-Golgi transport</keyword>
<dbReference type="GO" id="GO:1990071">
    <property type="term" value="C:TRAPPII protein complex"/>
    <property type="evidence" value="ECO:0007669"/>
    <property type="project" value="TreeGrafter"/>
</dbReference>
<dbReference type="EMBL" id="BTRK01000002">
    <property type="protein sequence ID" value="GMR37531.1"/>
    <property type="molecule type" value="Genomic_DNA"/>
</dbReference>
<dbReference type="Gene3D" id="3.30.1380.20">
    <property type="entry name" value="Trafficking protein particle complex subunit 3"/>
    <property type="match status" value="1"/>
</dbReference>
<sequence>ASSMSRSAGILDKTLSRGKQEVNQSTFAVLYSEIIRYAQKRVNTDTELHDRLATYGKFVGERMLDVIYLREKGYKRETKLLPTLIFIKSVVWKNLFNKEADKLERSNDDQKTYLLIENSPIVNSFISIPKDKPHLNCAAFVAGIVEAMLTSSNFPCRVSAHWHNGTTYMIQFDDSVIARENALLNNQ</sequence>
<evidence type="ECO:0000256" key="2">
    <source>
        <dbReference type="ARBA" id="ARBA00004222"/>
    </source>
</evidence>
<comment type="caution">
    <text evidence="10">The sequence shown here is derived from an EMBL/GenBank/DDBJ whole genome shotgun (WGS) entry which is preliminary data.</text>
</comment>
<dbReference type="InterPro" id="IPR024096">
    <property type="entry name" value="NO_sig/Golgi_transp_ligand-bd"/>
</dbReference>
<evidence type="ECO:0000256" key="5">
    <source>
        <dbReference type="ARBA" id="ARBA00022448"/>
    </source>
</evidence>
<evidence type="ECO:0000256" key="8">
    <source>
        <dbReference type="ARBA" id="ARBA00023034"/>
    </source>
</evidence>
<feature type="non-terminal residue" evidence="10">
    <location>
        <position position="1"/>
    </location>
</feature>
<dbReference type="Proteomes" id="UP001328107">
    <property type="component" value="Unassembled WGS sequence"/>
</dbReference>
<evidence type="ECO:0000256" key="9">
    <source>
        <dbReference type="ARBA" id="ARBA00068379"/>
    </source>
</evidence>
<dbReference type="GO" id="GO:0005783">
    <property type="term" value="C:endoplasmic reticulum"/>
    <property type="evidence" value="ECO:0007669"/>
    <property type="project" value="UniProtKB-SubCell"/>
</dbReference>
<dbReference type="AlphaFoldDB" id="A0AAN4ZBD5"/>
<dbReference type="PIRSF" id="PIRSF017479">
    <property type="entry name" value="TRAPP_I_complex_Trs31"/>
    <property type="match status" value="1"/>
</dbReference>
<keyword evidence="8" id="KW-0333">Golgi apparatus</keyword>
<dbReference type="FunFam" id="3.30.1380.20:FF:000005">
    <property type="entry name" value="Trafficking protein particle complex subunit 5"/>
    <property type="match status" value="1"/>
</dbReference>
<organism evidence="10 11">
    <name type="scientific">Pristionchus mayeri</name>
    <dbReference type="NCBI Taxonomy" id="1317129"/>
    <lineage>
        <taxon>Eukaryota</taxon>
        <taxon>Metazoa</taxon>
        <taxon>Ecdysozoa</taxon>
        <taxon>Nematoda</taxon>
        <taxon>Chromadorea</taxon>
        <taxon>Rhabditida</taxon>
        <taxon>Rhabditina</taxon>
        <taxon>Diplogasteromorpha</taxon>
        <taxon>Diplogasteroidea</taxon>
        <taxon>Neodiplogasteridae</taxon>
        <taxon>Pristionchus</taxon>
    </lineage>
</organism>
<keyword evidence="6" id="KW-0256">Endoplasmic reticulum</keyword>
<accession>A0AAN4ZBD5</accession>
<keyword evidence="5" id="KW-0813">Transport</keyword>
<protein>
    <recommendedName>
        <fullName evidence="9">Trafficking protein particle complex subunit 5</fullName>
    </recommendedName>
</protein>
<gene>
    <name evidence="10" type="ORF">PMAYCL1PPCAC_07726</name>
</gene>
<dbReference type="GO" id="GO:1990070">
    <property type="term" value="C:TRAPPI protein complex"/>
    <property type="evidence" value="ECO:0007669"/>
    <property type="project" value="TreeGrafter"/>
</dbReference>
<evidence type="ECO:0000256" key="6">
    <source>
        <dbReference type="ARBA" id="ARBA00022824"/>
    </source>
</evidence>
<dbReference type="GO" id="GO:1990072">
    <property type="term" value="C:TRAPPIII protein complex"/>
    <property type="evidence" value="ECO:0007669"/>
    <property type="project" value="TreeGrafter"/>
</dbReference>